<evidence type="ECO:0000313" key="2">
    <source>
        <dbReference type="Proteomes" id="UP001608902"/>
    </source>
</evidence>
<comment type="caution">
    <text evidence="1">The sequence shown here is derived from an EMBL/GenBank/DDBJ whole genome shotgun (WGS) entry which is preliminary data.</text>
</comment>
<keyword evidence="2" id="KW-1185">Reference proteome</keyword>
<dbReference type="Proteomes" id="UP001608902">
    <property type="component" value="Unassembled WGS sequence"/>
</dbReference>
<dbReference type="AlphaFoldDB" id="A0ABD6F165"/>
<protein>
    <submittedName>
        <fullName evidence="1">Uncharacterized protein</fullName>
    </submittedName>
</protein>
<dbReference type="EMBL" id="JBGFUD010012726">
    <property type="protein sequence ID" value="MFH4983539.1"/>
    <property type="molecule type" value="Genomic_DNA"/>
</dbReference>
<accession>A0ABD6F165</accession>
<organism evidence="1 2">
    <name type="scientific">Gnathostoma spinigerum</name>
    <dbReference type="NCBI Taxonomy" id="75299"/>
    <lineage>
        <taxon>Eukaryota</taxon>
        <taxon>Metazoa</taxon>
        <taxon>Ecdysozoa</taxon>
        <taxon>Nematoda</taxon>
        <taxon>Chromadorea</taxon>
        <taxon>Rhabditida</taxon>
        <taxon>Spirurina</taxon>
        <taxon>Gnathostomatomorpha</taxon>
        <taxon>Gnathostomatoidea</taxon>
        <taxon>Gnathostomatidae</taxon>
        <taxon>Gnathostoma</taxon>
    </lineage>
</organism>
<evidence type="ECO:0000313" key="1">
    <source>
        <dbReference type="EMBL" id="MFH4983539.1"/>
    </source>
</evidence>
<sequence length="94" mass="10529">MNYRFYDNLIRRQKGIITNKCILGINALSSISLIFDVSLKLLSVAISPTPSTAAILCVICHSGSDYCDSFQFNFCINGFIFEKHVDSAVIYIKQ</sequence>
<proteinExistence type="predicted"/>
<name>A0ABD6F165_9BILA</name>
<gene>
    <name evidence="1" type="ORF">AB6A40_010248</name>
</gene>
<reference evidence="1 2" key="1">
    <citation type="submission" date="2024-08" db="EMBL/GenBank/DDBJ databases">
        <title>Gnathostoma spinigerum genome.</title>
        <authorList>
            <person name="Gonzalez-Bertolin B."/>
            <person name="Monzon S."/>
            <person name="Zaballos A."/>
            <person name="Jimenez P."/>
            <person name="Dekumyoy P."/>
            <person name="Varona S."/>
            <person name="Cuesta I."/>
            <person name="Sumanam S."/>
            <person name="Adisakwattana P."/>
            <person name="Gasser R.B."/>
            <person name="Hernandez-Gonzalez A."/>
            <person name="Young N.D."/>
            <person name="Perteguer M.J."/>
        </authorList>
    </citation>
    <scope>NUCLEOTIDE SEQUENCE [LARGE SCALE GENOMIC DNA]</scope>
    <source>
        <strain evidence="1">AL3</strain>
        <tissue evidence="1">Liver</tissue>
    </source>
</reference>